<name>A0A419SW93_9FIRM</name>
<comment type="similarity">
    <text evidence="1">Belongs to the glycosyltransferase group 1 family. Glycosyltransferase 4 subfamily.</text>
</comment>
<dbReference type="OrthoDB" id="2023634at2"/>
<evidence type="ECO:0000313" key="9">
    <source>
        <dbReference type="EMBL" id="RKD29513.1"/>
    </source>
</evidence>
<dbReference type="EMBL" id="MCIB01000037">
    <property type="protein sequence ID" value="RKD29513.1"/>
    <property type="molecule type" value="Genomic_DNA"/>
</dbReference>
<comment type="caution">
    <text evidence="9">The sequence shown here is derived from an EMBL/GenBank/DDBJ whole genome shotgun (WGS) entry which is preliminary data.</text>
</comment>
<comment type="catalytic activity">
    <reaction evidence="6">
        <text>queuosine(34) in tRNA(Asp) + GDP-alpha-D-mannose = O-4''-alpha-D-mannosylqueuosine(34) in tRNA(Asp) + GDP + H(+)</text>
        <dbReference type="Rhea" id="RHEA:12885"/>
        <dbReference type="Rhea" id="RHEA-COMP:18572"/>
        <dbReference type="Rhea" id="RHEA-COMP:18581"/>
        <dbReference type="ChEBI" id="CHEBI:15378"/>
        <dbReference type="ChEBI" id="CHEBI:57527"/>
        <dbReference type="ChEBI" id="CHEBI:58189"/>
        <dbReference type="ChEBI" id="CHEBI:194431"/>
        <dbReference type="ChEBI" id="CHEBI:194442"/>
        <dbReference type="EC" id="2.4.1.110"/>
    </reaction>
    <physiologicalReaction direction="left-to-right" evidence="6">
        <dbReference type="Rhea" id="RHEA:12886"/>
    </physiologicalReaction>
</comment>
<evidence type="ECO:0000256" key="1">
    <source>
        <dbReference type="ARBA" id="ARBA00009481"/>
    </source>
</evidence>
<evidence type="ECO:0000256" key="2">
    <source>
        <dbReference type="ARBA" id="ARBA00022676"/>
    </source>
</evidence>
<evidence type="ECO:0000256" key="6">
    <source>
        <dbReference type="ARBA" id="ARBA00048439"/>
    </source>
</evidence>
<evidence type="ECO:0000256" key="5">
    <source>
        <dbReference type="ARBA" id="ARBA00044539"/>
    </source>
</evidence>
<dbReference type="RefSeq" id="WP_120170460.1">
    <property type="nucleotide sequence ID" value="NZ_MCIB01000037.1"/>
</dbReference>
<keyword evidence="10" id="KW-1185">Reference proteome</keyword>
<dbReference type="InterPro" id="IPR051862">
    <property type="entry name" value="GT-like_domain_containing_1"/>
</dbReference>
<dbReference type="Pfam" id="PF12038">
    <property type="entry name" value="QTMAN_N"/>
    <property type="match status" value="1"/>
</dbReference>
<dbReference type="EC" id="2.4.1.110" evidence="4"/>
<evidence type="ECO:0000313" key="10">
    <source>
        <dbReference type="Proteomes" id="UP000284177"/>
    </source>
</evidence>
<protein>
    <recommendedName>
        <fullName evidence="5">tRNA-queuosine alpha-mannosyltransferase</fullName>
        <ecNumber evidence="4">2.4.1.110</ecNumber>
    </recommendedName>
</protein>
<dbReference type="InterPro" id="IPR001296">
    <property type="entry name" value="Glyco_trans_1"/>
</dbReference>
<feature type="domain" description="Glycosyl transferase family 1" evidence="7">
    <location>
        <begin position="187"/>
        <end position="332"/>
    </location>
</feature>
<evidence type="ECO:0000256" key="3">
    <source>
        <dbReference type="ARBA" id="ARBA00022679"/>
    </source>
</evidence>
<evidence type="ECO:0000259" key="8">
    <source>
        <dbReference type="Pfam" id="PF12038"/>
    </source>
</evidence>
<sequence>MNILIIEPYYTGSHAVWANSYRKYSRHNVEILSMDGRFWKWRMHGGAIHLAKEFLSIDFNPDLIIATDMLDLTTFIALAKEKLDNTKICMYFHENQLSYPWSPRDKDVQLKRDLHYGFINYSSVLASDYIFFNSKYHMDSFLNSLYSFLKSMPDYRGLDNIKLIKKKGRVLNLGLDLEKFDKYKDIEKIKEPLIIWNHRWEYDKNPDDFFKALKIIKNKGVNFKVAVLGKDYKEKPKSFLIAKEELKDNIVAFGMTKEFSDYAKWLNRADILPVTSNQEFFGISVMEAIYCNCYPILPKRLTYPELIPYEKYKSHFYHDFNELVGKLETAIKNINEIRKISLRPLASKYNWKVMVKLYDNLFEKVVSK</sequence>
<dbReference type="AlphaFoldDB" id="A0A419SW93"/>
<feature type="domain" description="tRNA-queuosine alpha-mannosyltransferase N-terminal" evidence="8">
    <location>
        <begin position="2"/>
        <end position="175"/>
    </location>
</feature>
<organism evidence="9 10">
    <name type="scientific">Thermohalobacter berrensis</name>
    <dbReference type="NCBI Taxonomy" id="99594"/>
    <lineage>
        <taxon>Bacteria</taxon>
        <taxon>Bacillati</taxon>
        <taxon>Bacillota</taxon>
        <taxon>Tissierellia</taxon>
        <taxon>Tissierellales</taxon>
        <taxon>Thermohalobacteraceae</taxon>
        <taxon>Thermohalobacter</taxon>
    </lineage>
</organism>
<dbReference type="PANTHER" id="PTHR13615">
    <property type="entry name" value="GLYCOSYLTRANSFERASE-LIKE 1"/>
    <property type="match status" value="1"/>
</dbReference>
<gene>
    <name evidence="9" type="ORF">BET03_05485</name>
</gene>
<keyword evidence="3 9" id="KW-0808">Transferase</keyword>
<reference evidence="9 10" key="1">
    <citation type="submission" date="2016-08" db="EMBL/GenBank/DDBJ databases">
        <title>Novel Firmicutes and Novel Genomes.</title>
        <authorList>
            <person name="Poppleton D.I."/>
            <person name="Gribaldo S."/>
        </authorList>
    </citation>
    <scope>NUCLEOTIDE SEQUENCE [LARGE SCALE GENOMIC DNA]</scope>
    <source>
        <strain evidence="9 10">CTT3</strain>
    </source>
</reference>
<dbReference type="PANTHER" id="PTHR13615:SF3">
    <property type="entry name" value="GLYCOSYLTRANSFERASE-LIKE DOMAIN-CONTAINING PROTEIN 1"/>
    <property type="match status" value="1"/>
</dbReference>
<dbReference type="Proteomes" id="UP000284177">
    <property type="component" value="Unassembled WGS sequence"/>
</dbReference>
<dbReference type="Gene3D" id="3.40.50.2000">
    <property type="entry name" value="Glycogen Phosphorylase B"/>
    <property type="match status" value="2"/>
</dbReference>
<dbReference type="InterPro" id="IPR022701">
    <property type="entry name" value="QTMAN_N"/>
</dbReference>
<dbReference type="Pfam" id="PF00534">
    <property type="entry name" value="Glycos_transf_1"/>
    <property type="match status" value="1"/>
</dbReference>
<accession>A0A419SW93</accession>
<proteinExistence type="inferred from homology"/>
<evidence type="ECO:0000256" key="4">
    <source>
        <dbReference type="ARBA" id="ARBA00044517"/>
    </source>
</evidence>
<dbReference type="GO" id="GO:0016438">
    <property type="term" value="F:tRNA-queuosine(34) beta-mannosyltransferase activity"/>
    <property type="evidence" value="ECO:0007669"/>
    <property type="project" value="UniProtKB-EC"/>
</dbReference>
<keyword evidence="2" id="KW-0328">Glycosyltransferase</keyword>
<dbReference type="SUPFAM" id="SSF53756">
    <property type="entry name" value="UDP-Glycosyltransferase/glycogen phosphorylase"/>
    <property type="match status" value="1"/>
</dbReference>
<evidence type="ECO:0000259" key="7">
    <source>
        <dbReference type="Pfam" id="PF00534"/>
    </source>
</evidence>